<evidence type="ECO:0000313" key="1">
    <source>
        <dbReference type="EMBL" id="KAF7438935.1"/>
    </source>
</evidence>
<dbReference type="EMBL" id="JACSDY010000001">
    <property type="protein sequence ID" value="KAF7438935.1"/>
    <property type="molecule type" value="Genomic_DNA"/>
</dbReference>
<dbReference type="AlphaFoldDB" id="A0A834UGX4"/>
<evidence type="ECO:0000313" key="2">
    <source>
        <dbReference type="Proteomes" id="UP000600918"/>
    </source>
</evidence>
<accession>A0A834UGX4</accession>
<sequence length="83" mass="9286">MEEDSGCAGLGRVGMSKVAEDGCETYALLPARGRFLLRNRDTQANTIEEPYYSEQDADNWIIEATGTPPFRGRVSYEPRTKRA</sequence>
<organism evidence="1 2">
    <name type="scientific">Vespula pensylvanica</name>
    <name type="common">Western yellow jacket</name>
    <name type="synonym">Wasp</name>
    <dbReference type="NCBI Taxonomy" id="30213"/>
    <lineage>
        <taxon>Eukaryota</taxon>
        <taxon>Metazoa</taxon>
        <taxon>Ecdysozoa</taxon>
        <taxon>Arthropoda</taxon>
        <taxon>Hexapoda</taxon>
        <taxon>Insecta</taxon>
        <taxon>Pterygota</taxon>
        <taxon>Neoptera</taxon>
        <taxon>Endopterygota</taxon>
        <taxon>Hymenoptera</taxon>
        <taxon>Apocrita</taxon>
        <taxon>Aculeata</taxon>
        <taxon>Vespoidea</taxon>
        <taxon>Vespidae</taxon>
        <taxon>Vespinae</taxon>
        <taxon>Vespula</taxon>
    </lineage>
</organism>
<comment type="caution">
    <text evidence="1">The sequence shown here is derived from an EMBL/GenBank/DDBJ whole genome shotgun (WGS) entry which is preliminary data.</text>
</comment>
<proteinExistence type="predicted"/>
<keyword evidence="2" id="KW-1185">Reference proteome</keyword>
<name>A0A834UGX4_VESPE</name>
<reference evidence="1" key="1">
    <citation type="journal article" date="2020" name="G3 (Bethesda)">
        <title>High-Quality Assemblies for Three Invasive Social Wasps from the &lt;i&gt;Vespula&lt;/i&gt; Genus.</title>
        <authorList>
            <person name="Harrop T.W.R."/>
            <person name="Guhlin J."/>
            <person name="McLaughlin G.M."/>
            <person name="Permina E."/>
            <person name="Stockwell P."/>
            <person name="Gilligan J."/>
            <person name="Le Lec M.F."/>
            <person name="Gruber M.A.M."/>
            <person name="Quinn O."/>
            <person name="Lovegrove M."/>
            <person name="Duncan E.J."/>
            <person name="Remnant E.J."/>
            <person name="Van Eeckhoven J."/>
            <person name="Graham B."/>
            <person name="Knapp R.A."/>
            <person name="Langford K.W."/>
            <person name="Kronenberg Z."/>
            <person name="Press M.O."/>
            <person name="Eacker S.M."/>
            <person name="Wilson-Rankin E.E."/>
            <person name="Purcell J."/>
            <person name="Lester P.J."/>
            <person name="Dearden P.K."/>
        </authorList>
    </citation>
    <scope>NUCLEOTIDE SEQUENCE</scope>
    <source>
        <strain evidence="1">Volc-1</strain>
    </source>
</reference>
<gene>
    <name evidence="1" type="ORF">H0235_001326</name>
</gene>
<protein>
    <submittedName>
        <fullName evidence="1">Uncharacterized protein</fullName>
    </submittedName>
</protein>
<dbReference type="Proteomes" id="UP000600918">
    <property type="component" value="Unassembled WGS sequence"/>
</dbReference>